<feature type="transmembrane region" description="Helical" evidence="1">
    <location>
        <begin position="300"/>
        <end position="323"/>
    </location>
</feature>
<keyword evidence="3" id="KW-1185">Reference proteome</keyword>
<feature type="transmembrane region" description="Helical" evidence="1">
    <location>
        <begin position="168"/>
        <end position="191"/>
    </location>
</feature>
<keyword evidence="1" id="KW-0812">Transmembrane</keyword>
<dbReference type="InterPro" id="IPR011701">
    <property type="entry name" value="MFS"/>
</dbReference>
<dbReference type="GO" id="GO:0016020">
    <property type="term" value="C:membrane"/>
    <property type="evidence" value="ECO:0007669"/>
    <property type="project" value="TreeGrafter"/>
</dbReference>
<accession>A0AA39HBI5</accession>
<feature type="transmembrane region" description="Helical" evidence="1">
    <location>
        <begin position="369"/>
        <end position="390"/>
    </location>
</feature>
<dbReference type="GO" id="GO:0022857">
    <property type="term" value="F:transmembrane transporter activity"/>
    <property type="evidence" value="ECO:0007669"/>
    <property type="project" value="InterPro"/>
</dbReference>
<feature type="transmembrane region" description="Helical" evidence="1">
    <location>
        <begin position="203"/>
        <end position="220"/>
    </location>
</feature>
<dbReference type="InterPro" id="IPR036259">
    <property type="entry name" value="MFS_trans_sf"/>
</dbReference>
<evidence type="ECO:0008006" key="4">
    <source>
        <dbReference type="Google" id="ProtNLM"/>
    </source>
</evidence>
<proteinExistence type="predicted"/>
<protein>
    <recommendedName>
        <fullName evidence="4">Major facilitator superfamily (MFS) profile domain-containing protein</fullName>
    </recommendedName>
</protein>
<feature type="transmembrane region" description="Helical" evidence="1">
    <location>
        <begin position="402"/>
        <end position="425"/>
    </location>
</feature>
<reference evidence="2" key="1">
    <citation type="submission" date="2023-06" db="EMBL/GenBank/DDBJ databases">
        <title>Genomic analysis of the entomopathogenic nematode Steinernema hermaphroditum.</title>
        <authorList>
            <person name="Schwarz E.M."/>
            <person name="Heppert J.K."/>
            <person name="Baniya A."/>
            <person name="Schwartz H.T."/>
            <person name="Tan C.-H."/>
            <person name="Antoshechkin I."/>
            <person name="Sternberg P.W."/>
            <person name="Goodrich-Blair H."/>
            <person name="Dillman A.R."/>
        </authorList>
    </citation>
    <scope>NUCLEOTIDE SEQUENCE</scope>
    <source>
        <strain evidence="2">PS9179</strain>
        <tissue evidence="2">Whole animal</tissue>
    </source>
</reference>
<sequence length="469" mass="51518">MHANFVAYGSSTHIIVIIDYATDIMKRRFIISTCFLCCVLIVCNSSLYHFTVICLPKPAFNRTIKERPLVKLTDSKPFTASEQNWLFAASAIGRLAGGYPAFKTIQIIGLKRSFPAIGLLSGVITFALPFFGNNFYVRLLNRTGFALCFTFLAIATIPIKWGSSEKSLLASVFASTVHLGPFLTMPTSGFFCESPLDWHGANYTFGTVTVLSFLLFMLACSDDEDIDITQIPGSSGAEPDFLSRKASRARLPSASGKPTIPFREIFLTPSLWGIMLIAFADTLSYHIFLFYGPIFINKTLGFSIVETGILSATPYLFIIMLNTGARAFMDVCPSISAGHKIKHFTSLSEMLAAICFFSLASPYQTDPVASHFLLMLAVTFITMALIGITSTSSIIAQQYNHIVTTALAAQDPFTGILLPLLVGVVAPHYSPNEWKNLFFVIGAFLTAANIVFMVITSVKTAKWTEMQRQ</sequence>
<dbReference type="PANTHER" id="PTHR45757">
    <property type="entry name" value="PROTEIN CBG23364-RELATED"/>
    <property type="match status" value="1"/>
</dbReference>
<evidence type="ECO:0000313" key="3">
    <source>
        <dbReference type="Proteomes" id="UP001175271"/>
    </source>
</evidence>
<evidence type="ECO:0000256" key="1">
    <source>
        <dbReference type="SAM" id="Phobius"/>
    </source>
</evidence>
<feature type="transmembrane region" description="Helical" evidence="1">
    <location>
        <begin position="271"/>
        <end position="294"/>
    </location>
</feature>
<keyword evidence="1" id="KW-0472">Membrane</keyword>
<dbReference type="Gene3D" id="1.20.1250.20">
    <property type="entry name" value="MFS general substrate transporter like domains"/>
    <property type="match status" value="2"/>
</dbReference>
<dbReference type="Pfam" id="PF07690">
    <property type="entry name" value="MFS_1"/>
    <property type="match status" value="1"/>
</dbReference>
<feature type="transmembrane region" description="Helical" evidence="1">
    <location>
        <begin position="144"/>
        <end position="161"/>
    </location>
</feature>
<dbReference type="SUPFAM" id="SSF103473">
    <property type="entry name" value="MFS general substrate transporter"/>
    <property type="match status" value="1"/>
</dbReference>
<dbReference type="AlphaFoldDB" id="A0AA39HBI5"/>
<feature type="transmembrane region" description="Helical" evidence="1">
    <location>
        <begin position="437"/>
        <end position="458"/>
    </location>
</feature>
<dbReference type="PANTHER" id="PTHR45757:SF11">
    <property type="entry name" value="MAJOR FACILITATOR SUPERFAMILY (MFS) PROFILE DOMAIN-CONTAINING PROTEIN"/>
    <property type="match status" value="1"/>
</dbReference>
<organism evidence="2 3">
    <name type="scientific">Steinernema hermaphroditum</name>
    <dbReference type="NCBI Taxonomy" id="289476"/>
    <lineage>
        <taxon>Eukaryota</taxon>
        <taxon>Metazoa</taxon>
        <taxon>Ecdysozoa</taxon>
        <taxon>Nematoda</taxon>
        <taxon>Chromadorea</taxon>
        <taxon>Rhabditida</taxon>
        <taxon>Tylenchina</taxon>
        <taxon>Panagrolaimomorpha</taxon>
        <taxon>Strongyloidoidea</taxon>
        <taxon>Steinernematidae</taxon>
        <taxon>Steinernema</taxon>
    </lineage>
</organism>
<keyword evidence="1" id="KW-1133">Transmembrane helix</keyword>
<feature type="transmembrane region" description="Helical" evidence="1">
    <location>
        <begin position="114"/>
        <end position="132"/>
    </location>
</feature>
<comment type="caution">
    <text evidence="2">The sequence shown here is derived from an EMBL/GenBank/DDBJ whole genome shotgun (WGS) entry which is preliminary data.</text>
</comment>
<dbReference type="Proteomes" id="UP001175271">
    <property type="component" value="Unassembled WGS sequence"/>
</dbReference>
<evidence type="ECO:0000313" key="2">
    <source>
        <dbReference type="EMBL" id="KAK0401442.1"/>
    </source>
</evidence>
<feature type="transmembrane region" description="Helical" evidence="1">
    <location>
        <begin position="29"/>
        <end position="50"/>
    </location>
</feature>
<name>A0AA39HBI5_9BILA</name>
<gene>
    <name evidence="2" type="ORF">QR680_015785</name>
</gene>
<dbReference type="EMBL" id="JAUCMV010000004">
    <property type="protein sequence ID" value="KAK0401442.1"/>
    <property type="molecule type" value="Genomic_DNA"/>
</dbReference>